<dbReference type="AlphaFoldDB" id="A0A839DUJ3"/>
<comment type="caution">
    <text evidence="1">The sequence shown here is derived from an EMBL/GenBank/DDBJ whole genome shotgun (WGS) entry which is preliminary data.</text>
</comment>
<protein>
    <submittedName>
        <fullName evidence="1">Uncharacterized protein</fullName>
    </submittedName>
</protein>
<proteinExistence type="predicted"/>
<sequence>MQSDDFFYEADDSWGPNAEPWQTKLKFDGTLVDAVRRGPTPDHDELEVAQGLTDLVHEELEAYGTHGRARLTDKESALAIRALHAVLKRLSITLELPFRDFTRFRSYWSRNGASGSWQARRDILETFFEPLVTQLTRMEEASLDELAEPVSPRRATGWSAVDEEIRELRRRFRTASTPQDYRAVGTHCVGVIEALSRTVYDPAQHLRPGETEPPVNKSKQRIDRYIEAELPGAPNEEFRGLAKRAVAAAHQVKHQTTPNRREAGIASDTVVLLANILRRLGT</sequence>
<keyword evidence="2" id="KW-1185">Reference proteome</keyword>
<evidence type="ECO:0000313" key="2">
    <source>
        <dbReference type="Proteomes" id="UP000569329"/>
    </source>
</evidence>
<dbReference type="RefSeq" id="WP_182543134.1">
    <property type="nucleotide sequence ID" value="NZ_JACGWZ010000001.1"/>
</dbReference>
<evidence type="ECO:0000313" key="1">
    <source>
        <dbReference type="EMBL" id="MBA8823936.1"/>
    </source>
</evidence>
<accession>A0A839DUJ3</accession>
<organism evidence="1 2">
    <name type="scientific">Halosaccharopolyspora lacisalsi</name>
    <dbReference type="NCBI Taxonomy" id="1000566"/>
    <lineage>
        <taxon>Bacteria</taxon>
        <taxon>Bacillati</taxon>
        <taxon>Actinomycetota</taxon>
        <taxon>Actinomycetes</taxon>
        <taxon>Pseudonocardiales</taxon>
        <taxon>Pseudonocardiaceae</taxon>
        <taxon>Halosaccharopolyspora</taxon>
    </lineage>
</organism>
<name>A0A839DUJ3_9PSEU</name>
<reference evidence="1 2" key="1">
    <citation type="submission" date="2020-07" db="EMBL/GenBank/DDBJ databases">
        <title>Sequencing the genomes of 1000 actinobacteria strains.</title>
        <authorList>
            <person name="Klenk H.-P."/>
        </authorList>
    </citation>
    <scope>NUCLEOTIDE SEQUENCE [LARGE SCALE GENOMIC DNA]</scope>
    <source>
        <strain evidence="1 2">DSM 45975</strain>
    </source>
</reference>
<gene>
    <name evidence="1" type="ORF">FHX42_001265</name>
</gene>
<dbReference type="Proteomes" id="UP000569329">
    <property type="component" value="Unassembled WGS sequence"/>
</dbReference>
<dbReference type="EMBL" id="JACGWZ010000001">
    <property type="protein sequence ID" value="MBA8823936.1"/>
    <property type="molecule type" value="Genomic_DNA"/>
</dbReference>